<dbReference type="AlphaFoldDB" id="A0A2S7MZG5"/>
<dbReference type="InterPro" id="IPR013766">
    <property type="entry name" value="Thioredoxin_domain"/>
</dbReference>
<dbReference type="EMBL" id="PKOZ01000005">
    <property type="protein sequence ID" value="PQD95222.1"/>
    <property type="molecule type" value="Genomic_DNA"/>
</dbReference>
<proteinExistence type="predicted"/>
<sequence>MEGRRSFMKKAIYAYTPLCGTCQVAGKILDVAEEIVRDVEIDRVDLNYAKELSERYQIESVPCLILLHKEEEVDKIYAFQSVPYIVERLRDL</sequence>
<organism evidence="2 3">
    <name type="scientific">Pradoshia eiseniae</name>
    <dbReference type="NCBI Taxonomy" id="2064768"/>
    <lineage>
        <taxon>Bacteria</taxon>
        <taxon>Bacillati</taxon>
        <taxon>Bacillota</taxon>
        <taxon>Bacilli</taxon>
        <taxon>Bacillales</taxon>
        <taxon>Bacillaceae</taxon>
        <taxon>Pradoshia</taxon>
    </lineage>
</organism>
<dbReference type="SUPFAM" id="SSF52833">
    <property type="entry name" value="Thioredoxin-like"/>
    <property type="match status" value="1"/>
</dbReference>
<feature type="domain" description="Thioredoxin" evidence="1">
    <location>
        <begin position="13"/>
        <end position="78"/>
    </location>
</feature>
<dbReference type="InterPro" id="IPR036249">
    <property type="entry name" value="Thioredoxin-like_sf"/>
</dbReference>
<name>A0A2S7MZG5_9BACI</name>
<dbReference type="Pfam" id="PF00085">
    <property type="entry name" value="Thioredoxin"/>
    <property type="match status" value="1"/>
</dbReference>
<dbReference type="Gene3D" id="3.40.30.10">
    <property type="entry name" value="Glutaredoxin"/>
    <property type="match status" value="1"/>
</dbReference>
<evidence type="ECO:0000313" key="2">
    <source>
        <dbReference type="EMBL" id="PQD95222.1"/>
    </source>
</evidence>
<dbReference type="OrthoDB" id="5784238at2"/>
<dbReference type="Proteomes" id="UP000239663">
    <property type="component" value="Unassembled WGS sequence"/>
</dbReference>
<dbReference type="CDD" id="cd02947">
    <property type="entry name" value="TRX_family"/>
    <property type="match status" value="1"/>
</dbReference>
<comment type="caution">
    <text evidence="2">The sequence shown here is derived from an EMBL/GenBank/DDBJ whole genome shotgun (WGS) entry which is preliminary data.</text>
</comment>
<accession>A0A2S7MZG5</accession>
<evidence type="ECO:0000259" key="1">
    <source>
        <dbReference type="Pfam" id="PF00085"/>
    </source>
</evidence>
<gene>
    <name evidence="2" type="ORF">CYL18_10590</name>
</gene>
<reference evidence="2 3" key="1">
    <citation type="submission" date="2017-12" db="EMBL/GenBank/DDBJ databases">
        <title>Taxonomic description and draft genome of Pradoshia cofamensis Gen. nov., sp. nov., a thermotolerant bacillale isolated from anterior gut of earthworm Eisenia fetida.</title>
        <authorList>
            <person name="Saha T."/>
            <person name="Chakraborty R."/>
        </authorList>
    </citation>
    <scope>NUCLEOTIDE SEQUENCE [LARGE SCALE GENOMIC DNA]</scope>
    <source>
        <strain evidence="2 3">EAG3</strain>
    </source>
</reference>
<evidence type="ECO:0000313" key="3">
    <source>
        <dbReference type="Proteomes" id="UP000239663"/>
    </source>
</evidence>
<keyword evidence="3" id="KW-1185">Reference proteome</keyword>
<protein>
    <submittedName>
        <fullName evidence="2">Thioredoxin</fullName>
    </submittedName>
</protein>